<protein>
    <submittedName>
        <fullName evidence="1">Helitron helicase-like domain-containing protein</fullName>
    </submittedName>
</protein>
<keyword evidence="1" id="KW-0067">ATP-binding</keyword>
<dbReference type="GO" id="GO:0004386">
    <property type="term" value="F:helicase activity"/>
    <property type="evidence" value="ECO:0007669"/>
    <property type="project" value="UniProtKB-KW"/>
</dbReference>
<keyword evidence="1" id="KW-0378">Hydrolase</keyword>
<feature type="non-terminal residue" evidence="1">
    <location>
        <position position="407"/>
    </location>
</feature>
<dbReference type="EMBL" id="BKCJ010107727">
    <property type="protein sequence ID" value="GEX42819.1"/>
    <property type="molecule type" value="Genomic_DNA"/>
</dbReference>
<gene>
    <name evidence="1" type="ORF">Tci_314794</name>
</gene>
<accession>A0A699H6H5</accession>
<evidence type="ECO:0000313" key="1">
    <source>
        <dbReference type="EMBL" id="GEX42819.1"/>
    </source>
</evidence>
<organism evidence="1">
    <name type="scientific">Tanacetum cinerariifolium</name>
    <name type="common">Dalmatian daisy</name>
    <name type="synonym">Chrysanthemum cinerariifolium</name>
    <dbReference type="NCBI Taxonomy" id="118510"/>
    <lineage>
        <taxon>Eukaryota</taxon>
        <taxon>Viridiplantae</taxon>
        <taxon>Streptophyta</taxon>
        <taxon>Embryophyta</taxon>
        <taxon>Tracheophyta</taxon>
        <taxon>Spermatophyta</taxon>
        <taxon>Magnoliopsida</taxon>
        <taxon>eudicotyledons</taxon>
        <taxon>Gunneridae</taxon>
        <taxon>Pentapetalae</taxon>
        <taxon>asterids</taxon>
        <taxon>campanulids</taxon>
        <taxon>Asterales</taxon>
        <taxon>Asteraceae</taxon>
        <taxon>Asteroideae</taxon>
        <taxon>Anthemideae</taxon>
        <taxon>Anthemidinae</taxon>
        <taxon>Tanacetum</taxon>
    </lineage>
</organism>
<keyword evidence="1" id="KW-0547">Nucleotide-binding</keyword>
<reference evidence="1" key="1">
    <citation type="journal article" date="2019" name="Sci. Rep.">
        <title>Draft genome of Tanacetum cinerariifolium, the natural source of mosquito coil.</title>
        <authorList>
            <person name="Yamashiro T."/>
            <person name="Shiraishi A."/>
            <person name="Satake H."/>
            <person name="Nakayama K."/>
        </authorList>
    </citation>
    <scope>NUCLEOTIDE SEQUENCE</scope>
</reference>
<sequence length="407" mass="46228">MYNIYNAKRSLRNQRYRRSNYLIPSLSYSWPYTHTQSIKIQDHTYEWLFRQSGSVASSGFLTHLDSTTNYVARSDNVVQSCPSSSVGHYCVEHNSGSGYSGHRGPVILDFENSAVIEDFVSPSLSDINLATLLIMQAGIDEGSRRSRTVKQRRLARVVSASTRGSTNAHVEGASSCYQDIGDFDCICEHCGAKFWYGERLKGYTRDCRARYHKCCSRGKVRLRVEREPPQYMKQLLRNRRFMDNIRAYNQMFSMTSFGARVDDSINDGRTTYVFKISGEVYHWIGSLCPNEGDPPSFLQLYIYDTENEVSNRMRHFGGEGSGGLDQNIVRSLIGFLDEHNELVRVFRTARDKCAGQFVPDFKIRLYSVAGSRQYDLPTSQTLGGIVFQSSQDTETDYDVIIQSKGGP</sequence>
<comment type="caution">
    <text evidence="1">The sequence shown here is derived from an EMBL/GenBank/DDBJ whole genome shotgun (WGS) entry which is preliminary data.</text>
</comment>
<name>A0A699H6H5_TANCI</name>
<keyword evidence="1" id="KW-0347">Helicase</keyword>
<dbReference type="PANTHER" id="PTHR45786">
    <property type="entry name" value="DNA BINDING PROTEIN-LIKE"/>
    <property type="match status" value="1"/>
</dbReference>
<dbReference type="PANTHER" id="PTHR45786:SF74">
    <property type="entry name" value="ATP-DEPENDENT DNA HELICASE"/>
    <property type="match status" value="1"/>
</dbReference>
<dbReference type="AlphaFoldDB" id="A0A699H6H5"/>
<proteinExistence type="predicted"/>